<dbReference type="InterPro" id="IPR027417">
    <property type="entry name" value="P-loop_NTPase"/>
</dbReference>
<dbReference type="PANTHER" id="PTHR34136:SF1">
    <property type="entry name" value="UDP-N-ACETYL-D-MANNOSAMINURONIC ACID TRANSFERASE"/>
    <property type="match status" value="1"/>
</dbReference>
<dbReference type="AlphaFoldDB" id="A0A0S2DHD2"/>
<dbReference type="EMBL" id="CP013140">
    <property type="protein sequence ID" value="ALN57811.1"/>
    <property type="molecule type" value="Genomic_DNA"/>
</dbReference>
<dbReference type="Gene3D" id="3.40.50.300">
    <property type="entry name" value="P-loop containing nucleotide triphosphate hydrolases"/>
    <property type="match status" value="1"/>
</dbReference>
<accession>A0A0S2DHD2</accession>
<dbReference type="STRING" id="69.GLE_2462"/>
<dbReference type="SUPFAM" id="SSF52540">
    <property type="entry name" value="P-loop containing nucleoside triphosphate hydrolases"/>
    <property type="match status" value="1"/>
</dbReference>
<dbReference type="InterPro" id="IPR004629">
    <property type="entry name" value="WecG_TagA_CpsF"/>
</dbReference>
<dbReference type="NCBIfam" id="TIGR00696">
    <property type="entry name" value="wecG_tagA_cpsF"/>
    <property type="match status" value="1"/>
</dbReference>
<dbReference type="Pfam" id="PF03808">
    <property type="entry name" value="Glyco_tran_WecG"/>
    <property type="match status" value="1"/>
</dbReference>
<dbReference type="PANTHER" id="PTHR34136">
    <property type="match status" value="1"/>
</dbReference>
<dbReference type="GO" id="GO:0016757">
    <property type="term" value="F:glycosyltransferase activity"/>
    <property type="evidence" value="ECO:0007669"/>
    <property type="project" value="UniProtKB-KW"/>
</dbReference>
<gene>
    <name evidence="3" type="ORF">GLE_2462</name>
</gene>
<keyword evidence="2 3" id="KW-0808">Transferase</keyword>
<evidence type="ECO:0000313" key="3">
    <source>
        <dbReference type="EMBL" id="ALN57811.1"/>
    </source>
</evidence>
<evidence type="ECO:0000313" key="4">
    <source>
        <dbReference type="Proteomes" id="UP000061569"/>
    </source>
</evidence>
<dbReference type="KEGG" id="lez:GLE_2462"/>
<protein>
    <submittedName>
        <fullName evidence="3">Glycosyl transferase, WecB/TagA/CpsF family</fullName>
    </submittedName>
</protein>
<sequence>MNAAAPSPDAAPRRLLELLDRLLIVRDAAQYRALLQRLADPAGATVLSFFNQHAFNLAWTDPAFAEHLRRSDVLLRDGVGVAACLRLLAREPGLNANGTDLIPRLLAAFAGRRAVLIGTREPYLQRAAQRLGEDYAVEVACALDGFGDAAGYLEAVARERPDLVVLAMGMPKQERVAAELAQWARQAGHRLLIVNGGAIADFIAGRVARAPAWMRRARLEWLYRLGREPRRLWRRYLLGGAVFIARALRLAAQPPRPASGIAPLSEASTMKADTPALFGLDEARIAQLVQRLDASAGASERRIVQFAAARAGEGATALAHSYAAASAQLRKRRVLLLSDDAQGDVACFADCFAQAAAAGAPGLTLARLTDPRREFRDNYAALDDADAWQALAQRFDEVVVDARAPYALAAAKHASGVVVVVEAEATRAALVRTLLDDLAAVDARVIGTVLNKHRSHLPHALHERL</sequence>
<name>A0A0S2DHD2_LYSEN</name>
<dbReference type="PATRIC" id="fig|69.6.peg.2424"/>
<evidence type="ECO:0000256" key="2">
    <source>
        <dbReference type="ARBA" id="ARBA00022679"/>
    </source>
</evidence>
<proteinExistence type="predicted"/>
<evidence type="ECO:0000256" key="1">
    <source>
        <dbReference type="ARBA" id="ARBA00022676"/>
    </source>
</evidence>
<dbReference type="Proteomes" id="UP000061569">
    <property type="component" value="Chromosome"/>
</dbReference>
<keyword evidence="1" id="KW-0328">Glycosyltransferase</keyword>
<organism evidence="3 4">
    <name type="scientific">Lysobacter enzymogenes</name>
    <dbReference type="NCBI Taxonomy" id="69"/>
    <lineage>
        <taxon>Bacteria</taxon>
        <taxon>Pseudomonadati</taxon>
        <taxon>Pseudomonadota</taxon>
        <taxon>Gammaproteobacteria</taxon>
        <taxon>Lysobacterales</taxon>
        <taxon>Lysobacteraceae</taxon>
        <taxon>Lysobacter</taxon>
    </lineage>
</organism>
<dbReference type="CDD" id="cd06533">
    <property type="entry name" value="Glyco_transf_WecG_TagA"/>
    <property type="match status" value="1"/>
</dbReference>
<reference evidence="3 4" key="1">
    <citation type="submission" date="2015-11" db="EMBL/GenBank/DDBJ databases">
        <title>Genome sequences of Lysobacter enzymogenes strain C3 and Lysobacter antibioticus ATCC 29479.</title>
        <authorList>
            <person name="Kobayashi D.Y."/>
        </authorList>
    </citation>
    <scope>NUCLEOTIDE SEQUENCE [LARGE SCALE GENOMIC DNA]</scope>
    <source>
        <strain evidence="3 4">C3</strain>
    </source>
</reference>